<organism evidence="1 2">
    <name type="scientific">Alteromonas macleodii</name>
    <name type="common">Pseudoalteromonas macleodii</name>
    <dbReference type="NCBI Taxonomy" id="28108"/>
    <lineage>
        <taxon>Bacteria</taxon>
        <taxon>Pseudomonadati</taxon>
        <taxon>Pseudomonadota</taxon>
        <taxon>Gammaproteobacteria</taxon>
        <taxon>Alteromonadales</taxon>
        <taxon>Alteromonadaceae</taxon>
        <taxon>Alteromonas/Salinimonas group</taxon>
        <taxon>Alteromonas</taxon>
    </lineage>
</organism>
<dbReference type="Proteomes" id="UP000095392">
    <property type="component" value="Unassembled WGS sequence"/>
</dbReference>
<evidence type="ECO:0008006" key="3">
    <source>
        <dbReference type="Google" id="ProtNLM"/>
    </source>
</evidence>
<comment type="caution">
    <text evidence="1">The sequence shown here is derived from an EMBL/GenBank/DDBJ whole genome shotgun (WGS) entry which is preliminary data.</text>
</comment>
<evidence type="ECO:0000313" key="2">
    <source>
        <dbReference type="Proteomes" id="UP000095392"/>
    </source>
</evidence>
<gene>
    <name evidence="1" type="ORF">BFV95_4725</name>
</gene>
<accession>A0AB36FMQ1</accession>
<name>A0AB36FMQ1_ALTMA</name>
<dbReference type="EMBL" id="MIPY01000061">
    <property type="protein sequence ID" value="OES24458.1"/>
    <property type="molecule type" value="Genomic_DNA"/>
</dbReference>
<evidence type="ECO:0000313" key="1">
    <source>
        <dbReference type="EMBL" id="OES24458.1"/>
    </source>
</evidence>
<proteinExistence type="predicted"/>
<keyword evidence="2" id="KW-1185">Reference proteome</keyword>
<sequence length="111" mass="12283">MTTEAPQEKKKAVSFEDVENVANNMLTKGLTPSVNAIMDVTGGRRENVAGFLRDFWDKRDETTAKIADEIGSSEIGKLLAAEMHTIVLRRGPVEEPTNLTSLHKRSTHGQF</sequence>
<protein>
    <recommendedName>
        <fullName evidence="3">KfrA N-terminal DNA-binding domain-containing protein</fullName>
    </recommendedName>
</protein>
<dbReference type="RefSeq" id="WP_069945629.1">
    <property type="nucleotide sequence ID" value="NZ_MIPW01000036.1"/>
</dbReference>
<reference evidence="1 2" key="1">
    <citation type="submission" date="2016-09" db="EMBL/GenBank/DDBJ databases">
        <title>Draft Genome Sequence of four Alteromonas macleodii strains isolated from copper coupons and grown long-term at elevated copper levels.</title>
        <authorList>
            <person name="Cusick K."/>
            <person name="Dale J."/>
            <person name="Little B."/>
            <person name="Biffinger J."/>
        </authorList>
    </citation>
    <scope>NUCLEOTIDE SEQUENCE [LARGE SCALE GENOMIC DNA]</scope>
    <source>
        <strain evidence="1 2">KCP01</strain>
    </source>
</reference>
<dbReference type="AlphaFoldDB" id="A0AB36FMQ1"/>